<feature type="transmembrane region" description="Helical" evidence="10">
    <location>
        <begin position="395"/>
        <end position="419"/>
    </location>
</feature>
<evidence type="ECO:0000259" key="11">
    <source>
        <dbReference type="PROSITE" id="PS50156"/>
    </source>
</evidence>
<dbReference type="PRINTS" id="PR00702">
    <property type="entry name" value="ACRIFLAVINRP"/>
</dbReference>
<gene>
    <name evidence="12" type="ORF">IQ241_05675</name>
</gene>
<organism evidence="12 13">
    <name type="scientific">Vasconcelosia minhoensis LEGE 07310</name>
    <dbReference type="NCBI Taxonomy" id="915328"/>
    <lineage>
        <taxon>Bacteria</taxon>
        <taxon>Bacillati</taxon>
        <taxon>Cyanobacteriota</taxon>
        <taxon>Cyanophyceae</taxon>
        <taxon>Nodosilineales</taxon>
        <taxon>Cymatolegaceae</taxon>
        <taxon>Vasconcelosia</taxon>
        <taxon>Vasconcelosia minhoensis</taxon>
    </lineage>
</organism>
<dbReference type="NCBIfam" id="TIGR00915">
    <property type="entry name" value="2A0602"/>
    <property type="match status" value="1"/>
</dbReference>
<evidence type="ECO:0000313" key="13">
    <source>
        <dbReference type="Proteomes" id="UP000636505"/>
    </source>
</evidence>
<keyword evidence="13" id="KW-1185">Reference proteome</keyword>
<dbReference type="PANTHER" id="PTHR32063">
    <property type="match status" value="1"/>
</dbReference>
<feature type="transmembrane region" description="Helical" evidence="10">
    <location>
        <begin position="926"/>
        <end position="948"/>
    </location>
</feature>
<dbReference type="RefSeq" id="WP_193905451.1">
    <property type="nucleotide sequence ID" value="NZ_JADEXG010000009.1"/>
</dbReference>
<keyword evidence="5" id="KW-0997">Cell inner membrane</keyword>
<evidence type="ECO:0000256" key="4">
    <source>
        <dbReference type="ARBA" id="ARBA00022475"/>
    </source>
</evidence>
<keyword evidence="8 10" id="KW-0472">Membrane</keyword>
<dbReference type="Gene3D" id="3.30.2090.10">
    <property type="entry name" value="Multidrug efflux transporter AcrB TolC docking domain, DN and DC subdomains"/>
    <property type="match status" value="2"/>
</dbReference>
<evidence type="ECO:0000256" key="10">
    <source>
        <dbReference type="SAM" id="Phobius"/>
    </source>
</evidence>
<keyword evidence="3" id="KW-0813">Transport</keyword>
<evidence type="ECO:0000256" key="1">
    <source>
        <dbReference type="ARBA" id="ARBA00004429"/>
    </source>
</evidence>
<dbReference type="AlphaFoldDB" id="A0A8J7AUA9"/>
<dbReference type="Pfam" id="PF00873">
    <property type="entry name" value="ACR_tran"/>
    <property type="match status" value="1"/>
</dbReference>
<dbReference type="Gene3D" id="1.20.1640.10">
    <property type="entry name" value="Multidrug efflux transporter AcrB transmembrane domain"/>
    <property type="match status" value="2"/>
</dbReference>
<feature type="transmembrane region" description="Helical" evidence="10">
    <location>
        <begin position="342"/>
        <end position="361"/>
    </location>
</feature>
<feature type="region of interest" description="Disordered" evidence="9">
    <location>
        <begin position="1034"/>
        <end position="1067"/>
    </location>
</feature>
<proteinExistence type="inferred from homology"/>
<dbReference type="PROSITE" id="PS50156">
    <property type="entry name" value="SSD"/>
    <property type="match status" value="1"/>
</dbReference>
<dbReference type="Gene3D" id="3.30.70.1430">
    <property type="entry name" value="Multidrug efflux transporter AcrB pore domain"/>
    <property type="match status" value="2"/>
</dbReference>
<dbReference type="InterPro" id="IPR000731">
    <property type="entry name" value="SSD"/>
</dbReference>
<evidence type="ECO:0000256" key="5">
    <source>
        <dbReference type="ARBA" id="ARBA00022519"/>
    </source>
</evidence>
<keyword evidence="7 10" id="KW-1133">Transmembrane helix</keyword>
<dbReference type="InterPro" id="IPR027463">
    <property type="entry name" value="AcrB_DN_DC_subdom"/>
</dbReference>
<accession>A0A8J7AUA9</accession>
<dbReference type="FunFam" id="3.30.70.1430:FF:000001">
    <property type="entry name" value="Efflux pump membrane transporter"/>
    <property type="match status" value="1"/>
</dbReference>
<feature type="transmembrane region" description="Helical" evidence="10">
    <location>
        <begin position="533"/>
        <end position="556"/>
    </location>
</feature>
<dbReference type="Gene3D" id="3.30.70.1320">
    <property type="entry name" value="Multidrug efflux transporter AcrB pore domain like"/>
    <property type="match status" value="1"/>
</dbReference>
<keyword evidence="6 10" id="KW-0812">Transmembrane</keyword>
<feature type="transmembrane region" description="Helical" evidence="10">
    <location>
        <begin position="1002"/>
        <end position="1024"/>
    </location>
</feature>
<sequence>MFVNYFIKRPVFATVCALIMLLIGAVSIPTLPIAQYPDISPIQVTVTSNYIGADALTVENAVTTVLEREINGVEGLRYITSNSSNTGVSNITATFEPGRDKDIAAVDVQNRVSLAEPQLPEVVRQTGVVVSKESSSILLAMSLFSENGEYDDIFLSNYADLYMVDALRRVQGVGNVQIFGERTYAMRLWLDPRRLASRNLTSQDVIDALQEQNIQVGAGQIGQPPSPDDQSYQIDLRAESRLEDPTEFENVVIQSGEDGQLVKVRDVGRAELGAEGYGSFLRFRGQESIGLGIFQLPGSNALSVAQGVKATMEELAADFPPGLQYGIGFDTTEFVEESLSRVVWTLVQAVALVVLVIFVFLQDWRTTVIPAITIPVSLIGTFAIIKIFGFSINSLTLFGLTLATGMVVDDAIVVVEDISDKIQNQQMPPRQAAIQAMRELSGAVIATSLVLMAVFIPVAFFPGTTGALYRQFALTIAFAIAISTFNALTLTPTLSGLLLRQSPERSGWLGRGFRTFNRGLDWVRDRYSGILDFLVGVKPLVIGVFALLLVVTGWLYTSVPSAFLPDEDQGYFITLVQGPEGVSINYTSDVMAQIEEELLKQPEVRATFAVGGFGFSGNTANSGVVFTTLIPWGERDASVFDIIGRVQGPLMGITEARVLPVNPPSIQGLSSYGGFEFQLQDRSGNLELGTLVSYMGQMLGAANQNPQLQSVFSTYAASTPQLTVEVDRDRAKTLQVDIDDVFSALQTNLGSSYVNDFNLQGRTYRVYVQADQAYRSKPEDIQKLYVRSETGEMVPMGNLLSVNPTTGAQTINHYNLFRSISISGQAAPGVSSGAAIDAMEQVAAQVLPTSLGYEWSGTALEEIESGNQAPIIFGLGIVFVFLVLAAQYESYVDPVIILFAVPLAILGALLAQTLRGLPNDIYCQIGLVMLIGLASKNSILIVEFANQLREQGRTIVKAALEAAQQRMRPILMTAISTLSSIFPLVIASGAGAGSRQSLGTAVFGGMFVATFLSLFVVPILYIVVKQLSEKFVPPSDGDNGSGDYNGDGHRDGQGRYVEQASNVESAS</sequence>
<dbReference type="InterPro" id="IPR001036">
    <property type="entry name" value="Acrflvin-R"/>
</dbReference>
<comment type="caution">
    <text evidence="12">The sequence shown here is derived from an EMBL/GenBank/DDBJ whole genome shotgun (WGS) entry which is preliminary data.</text>
</comment>
<comment type="similarity">
    <text evidence="2">Belongs to the resistance-nodulation-cell division (RND) (TC 2.A.6) family.</text>
</comment>
<dbReference type="Gene3D" id="3.30.70.1440">
    <property type="entry name" value="Multidrug efflux transporter AcrB pore domain"/>
    <property type="match status" value="1"/>
</dbReference>
<dbReference type="GO" id="GO:0015562">
    <property type="term" value="F:efflux transmembrane transporter activity"/>
    <property type="evidence" value="ECO:0007669"/>
    <property type="project" value="InterPro"/>
</dbReference>
<dbReference type="SUPFAM" id="SSF82693">
    <property type="entry name" value="Multidrug efflux transporter AcrB pore domain, PN1, PN2, PC1 and PC2 subdomains"/>
    <property type="match status" value="3"/>
</dbReference>
<feature type="transmembrane region" description="Helical" evidence="10">
    <location>
        <begin position="869"/>
        <end position="888"/>
    </location>
</feature>
<dbReference type="EMBL" id="JADEXG010000009">
    <property type="protein sequence ID" value="MBE9076788.1"/>
    <property type="molecule type" value="Genomic_DNA"/>
</dbReference>
<feature type="domain" description="SSD" evidence="11">
    <location>
        <begin position="372"/>
        <end position="497"/>
    </location>
</feature>
<dbReference type="SUPFAM" id="SSF82714">
    <property type="entry name" value="Multidrug efflux transporter AcrB TolC docking domain, DN and DC subdomains"/>
    <property type="match status" value="2"/>
</dbReference>
<dbReference type="Proteomes" id="UP000636505">
    <property type="component" value="Unassembled WGS sequence"/>
</dbReference>
<protein>
    <submittedName>
        <fullName evidence="12">Efflux RND transporter permease subunit</fullName>
    </submittedName>
</protein>
<dbReference type="PANTHER" id="PTHR32063:SF11">
    <property type="entry name" value="CATION OR DRUG EFFLUX SYSTEM PROTEIN"/>
    <property type="match status" value="1"/>
</dbReference>
<feature type="transmembrane region" description="Helical" evidence="10">
    <location>
        <begin position="472"/>
        <end position="499"/>
    </location>
</feature>
<evidence type="ECO:0000256" key="9">
    <source>
        <dbReference type="SAM" id="MobiDB-lite"/>
    </source>
</evidence>
<name>A0A8J7AUA9_9CYAN</name>
<feature type="transmembrane region" description="Helical" evidence="10">
    <location>
        <begin position="440"/>
        <end position="460"/>
    </location>
</feature>
<evidence type="ECO:0000313" key="12">
    <source>
        <dbReference type="EMBL" id="MBE9076788.1"/>
    </source>
</evidence>
<dbReference type="GO" id="GO:0042910">
    <property type="term" value="F:xenobiotic transmembrane transporter activity"/>
    <property type="evidence" value="ECO:0007669"/>
    <property type="project" value="TreeGrafter"/>
</dbReference>
<dbReference type="GO" id="GO:0009636">
    <property type="term" value="P:response to toxic substance"/>
    <property type="evidence" value="ECO:0007669"/>
    <property type="project" value="UniProtKB-ARBA"/>
</dbReference>
<feature type="transmembrane region" description="Helical" evidence="10">
    <location>
        <begin position="368"/>
        <end position="389"/>
    </location>
</feature>
<dbReference type="NCBIfam" id="NF000282">
    <property type="entry name" value="RND_permease_1"/>
    <property type="match status" value="1"/>
</dbReference>
<evidence type="ECO:0000256" key="3">
    <source>
        <dbReference type="ARBA" id="ARBA00022448"/>
    </source>
</evidence>
<dbReference type="GO" id="GO:0005886">
    <property type="term" value="C:plasma membrane"/>
    <property type="evidence" value="ECO:0007669"/>
    <property type="project" value="UniProtKB-SubCell"/>
</dbReference>
<evidence type="ECO:0000256" key="8">
    <source>
        <dbReference type="ARBA" id="ARBA00023136"/>
    </source>
</evidence>
<evidence type="ECO:0000256" key="6">
    <source>
        <dbReference type="ARBA" id="ARBA00022692"/>
    </source>
</evidence>
<dbReference type="FunFam" id="1.20.1640.10:FF:000001">
    <property type="entry name" value="Efflux pump membrane transporter"/>
    <property type="match status" value="1"/>
</dbReference>
<feature type="transmembrane region" description="Helical" evidence="10">
    <location>
        <begin position="895"/>
        <end position="914"/>
    </location>
</feature>
<keyword evidence="4" id="KW-1003">Cell membrane</keyword>
<reference evidence="12" key="1">
    <citation type="submission" date="2020-10" db="EMBL/GenBank/DDBJ databases">
        <authorList>
            <person name="Castelo-Branco R."/>
            <person name="Eusebio N."/>
            <person name="Adriana R."/>
            <person name="Vieira A."/>
            <person name="Brugerolle De Fraissinette N."/>
            <person name="Rezende De Castro R."/>
            <person name="Schneider M.P."/>
            <person name="Vasconcelos V."/>
            <person name="Leao P.N."/>
        </authorList>
    </citation>
    <scope>NUCLEOTIDE SEQUENCE</scope>
    <source>
        <strain evidence="12">LEGE 07310</strain>
    </source>
</reference>
<dbReference type="InterPro" id="IPR004764">
    <property type="entry name" value="MdtF-like"/>
</dbReference>
<evidence type="ECO:0000256" key="2">
    <source>
        <dbReference type="ARBA" id="ARBA00010942"/>
    </source>
</evidence>
<comment type="subcellular location">
    <subcellularLocation>
        <location evidence="1">Cell inner membrane</location>
        <topology evidence="1">Multi-pass membrane protein</topology>
    </subcellularLocation>
</comment>
<dbReference type="SUPFAM" id="SSF82866">
    <property type="entry name" value="Multidrug efflux transporter AcrB transmembrane domain"/>
    <property type="match status" value="2"/>
</dbReference>
<evidence type="ECO:0000256" key="7">
    <source>
        <dbReference type="ARBA" id="ARBA00022989"/>
    </source>
</evidence>
<feature type="transmembrane region" description="Helical" evidence="10">
    <location>
        <begin position="969"/>
        <end position="990"/>
    </location>
</feature>